<evidence type="ECO:0000256" key="6">
    <source>
        <dbReference type="ARBA" id="ARBA00023242"/>
    </source>
</evidence>
<dbReference type="InterPro" id="IPR012677">
    <property type="entry name" value="Nucleotide-bd_a/b_plait_sf"/>
</dbReference>
<keyword evidence="6" id="KW-0539">Nucleus</keyword>
<feature type="compositionally biased region" description="Basic residues" evidence="8">
    <location>
        <begin position="418"/>
        <end position="427"/>
    </location>
</feature>
<evidence type="ECO:0000256" key="8">
    <source>
        <dbReference type="SAM" id="MobiDB-lite"/>
    </source>
</evidence>
<sequence length="632" mass="71869">MSQLFPLSPSLWFQWLHDEASLLTSSSSSTHAITQLYDRALRSVLLAYKSWEAELGNTPKGSTNSSDGIPPHVSSSYQKAMEMYNAHACYEEHISGQITPAEKLQHFMIYLKFEQSSGDPARTQILYECAVTEFPVSSDLWLDYTRYVDQTIKVPKIVLDIHARATRNCTWVGGLWVRYLLALERAHSSEELMSTVFEQSLQCVFSSSEEYLDLFLTRIDGLRRRINLADSTDDFLDYSVIRDTFQRATDYLSPHLKNTDGLLLLHEYWARLELSFGKIWLEFVEYGKACLRPGLVSQRNMLPQLSVFVFKHPFNQVKGGSMFEAWKQYIKMEIETGHVTEARGIYKRCYSKKFTGTGSEDICHSWVRFEQEFGTLDDYDHAVRKVTPRLEELKLYRSQQESKSGVALVAQKEDLHSKKVPQKRKMGARSTEELPTPKRQKGTTHNSTKSFERETSQKSTEDSKAKDEHLRDFFSDVGDVTAIRLLRDKLTGKSRGLAYVDLADDTHLVAALAKNKQILLGKKVSIAQSDPKHKKGRESYGRSSSEHDKRGPASNSDGSVEGSGSQKKESVASQTQSSILNRHGDNIQLRGRNTFAVPRTVVRTLGRSNSDPKKESDETPKSNDEFRNLLLK</sequence>
<feature type="region of interest" description="Disordered" evidence="8">
    <location>
        <begin position="407"/>
        <end position="467"/>
    </location>
</feature>
<keyword evidence="3" id="KW-0677">Repeat</keyword>
<dbReference type="InterPro" id="IPR035979">
    <property type="entry name" value="RBD_domain_sf"/>
</dbReference>
<dbReference type="SUPFAM" id="SSF54928">
    <property type="entry name" value="RNA-binding domain, RBD"/>
    <property type="match status" value="1"/>
</dbReference>
<evidence type="ECO:0000256" key="2">
    <source>
        <dbReference type="ARBA" id="ARBA00022664"/>
    </source>
</evidence>
<proteinExistence type="predicted"/>
<dbReference type="Pfam" id="PF00076">
    <property type="entry name" value="RRM_1"/>
    <property type="match status" value="1"/>
</dbReference>
<feature type="domain" description="RRM" evidence="9">
    <location>
        <begin position="448"/>
        <end position="531"/>
    </location>
</feature>
<dbReference type="PANTHER" id="PTHR17204">
    <property type="entry name" value="PRE-MRNA PROCESSING PROTEIN PRP39-RELATED"/>
    <property type="match status" value="1"/>
</dbReference>
<evidence type="ECO:0000256" key="7">
    <source>
        <dbReference type="PROSITE-ProRule" id="PRU00176"/>
    </source>
</evidence>
<evidence type="ECO:0000256" key="1">
    <source>
        <dbReference type="ARBA" id="ARBA00004123"/>
    </source>
</evidence>
<dbReference type="InterPro" id="IPR011990">
    <property type="entry name" value="TPR-like_helical_dom_sf"/>
</dbReference>
<name>A0A835ISP4_9MAGN</name>
<evidence type="ECO:0000313" key="10">
    <source>
        <dbReference type="EMBL" id="KAF9623145.1"/>
    </source>
</evidence>
<feature type="compositionally biased region" description="Basic and acidic residues" evidence="8">
    <location>
        <begin position="450"/>
        <end position="467"/>
    </location>
</feature>
<feature type="compositionally biased region" description="Basic and acidic residues" evidence="8">
    <location>
        <begin position="610"/>
        <end position="632"/>
    </location>
</feature>
<organism evidence="10 11">
    <name type="scientific">Coptis chinensis</name>
    <dbReference type="NCBI Taxonomy" id="261450"/>
    <lineage>
        <taxon>Eukaryota</taxon>
        <taxon>Viridiplantae</taxon>
        <taxon>Streptophyta</taxon>
        <taxon>Embryophyta</taxon>
        <taxon>Tracheophyta</taxon>
        <taxon>Spermatophyta</taxon>
        <taxon>Magnoliopsida</taxon>
        <taxon>Ranunculales</taxon>
        <taxon>Ranunculaceae</taxon>
        <taxon>Coptidoideae</taxon>
        <taxon>Coptis</taxon>
    </lineage>
</organism>
<dbReference type="Pfam" id="PF05391">
    <property type="entry name" value="Lsm_interact"/>
    <property type="match status" value="1"/>
</dbReference>
<feature type="compositionally biased region" description="Basic and acidic residues" evidence="8">
    <location>
        <begin position="537"/>
        <end position="551"/>
    </location>
</feature>
<evidence type="ECO:0000313" key="11">
    <source>
        <dbReference type="Proteomes" id="UP000631114"/>
    </source>
</evidence>
<dbReference type="InterPro" id="IPR003107">
    <property type="entry name" value="HAT"/>
</dbReference>
<keyword evidence="4 7" id="KW-0694">RNA-binding</keyword>
<dbReference type="Gene3D" id="1.25.40.10">
    <property type="entry name" value="Tetratricopeptide repeat domain"/>
    <property type="match status" value="1"/>
</dbReference>
<feature type="compositionally biased region" description="Polar residues" evidence="8">
    <location>
        <begin position="553"/>
        <end position="580"/>
    </location>
</feature>
<protein>
    <recommendedName>
        <fullName evidence="9">RRM domain-containing protein</fullName>
    </recommendedName>
</protein>
<dbReference type="Gene3D" id="3.30.70.330">
    <property type="match status" value="1"/>
</dbReference>
<dbReference type="AlphaFoldDB" id="A0A835ISP4"/>
<keyword evidence="11" id="KW-1185">Reference proteome</keyword>
<reference evidence="10 11" key="1">
    <citation type="submission" date="2020-10" db="EMBL/GenBank/DDBJ databases">
        <title>The Coptis chinensis genome and diversification of protoberbering-type alkaloids.</title>
        <authorList>
            <person name="Wang B."/>
            <person name="Shu S."/>
            <person name="Song C."/>
            <person name="Liu Y."/>
        </authorList>
    </citation>
    <scope>NUCLEOTIDE SEQUENCE [LARGE SCALE GENOMIC DNA]</scope>
    <source>
        <strain evidence="10">HL-2020</strain>
        <tissue evidence="10">Leaf</tissue>
    </source>
</reference>
<keyword evidence="5" id="KW-0508">mRNA splicing</keyword>
<accession>A0A835ISP4</accession>
<dbReference type="InterPro" id="IPR000504">
    <property type="entry name" value="RRM_dom"/>
</dbReference>
<evidence type="ECO:0000256" key="4">
    <source>
        <dbReference type="ARBA" id="ARBA00022884"/>
    </source>
</evidence>
<dbReference type="GO" id="GO:0008380">
    <property type="term" value="P:RNA splicing"/>
    <property type="evidence" value="ECO:0007669"/>
    <property type="project" value="UniProtKB-KW"/>
</dbReference>
<dbReference type="SMART" id="SM00386">
    <property type="entry name" value="HAT"/>
    <property type="match status" value="4"/>
</dbReference>
<gene>
    <name evidence="10" type="ORF">IFM89_037726</name>
</gene>
<evidence type="ECO:0000256" key="5">
    <source>
        <dbReference type="ARBA" id="ARBA00023187"/>
    </source>
</evidence>
<dbReference type="SMART" id="SM00360">
    <property type="entry name" value="RRM"/>
    <property type="match status" value="1"/>
</dbReference>
<keyword evidence="2" id="KW-0507">mRNA processing</keyword>
<dbReference type="InterPro" id="IPR008669">
    <property type="entry name" value="LSM_interact"/>
</dbReference>
<comment type="caution">
    <text evidence="10">The sequence shown here is derived from an EMBL/GenBank/DDBJ whole genome shotgun (WGS) entry which is preliminary data.</text>
</comment>
<evidence type="ECO:0000259" key="9">
    <source>
        <dbReference type="PROSITE" id="PS50102"/>
    </source>
</evidence>
<feature type="region of interest" description="Disordered" evidence="8">
    <location>
        <begin position="529"/>
        <end position="632"/>
    </location>
</feature>
<dbReference type="Proteomes" id="UP000631114">
    <property type="component" value="Unassembled WGS sequence"/>
</dbReference>
<dbReference type="OrthoDB" id="360390at2759"/>
<comment type="subcellular location">
    <subcellularLocation>
        <location evidence="1">Nucleus</location>
    </subcellularLocation>
</comment>
<dbReference type="PROSITE" id="PS50102">
    <property type="entry name" value="RRM"/>
    <property type="match status" value="1"/>
</dbReference>
<dbReference type="GO" id="GO:0005634">
    <property type="term" value="C:nucleus"/>
    <property type="evidence" value="ECO:0007669"/>
    <property type="project" value="UniProtKB-SubCell"/>
</dbReference>
<dbReference type="GO" id="GO:0003723">
    <property type="term" value="F:RNA binding"/>
    <property type="evidence" value="ECO:0007669"/>
    <property type="project" value="UniProtKB-UniRule"/>
</dbReference>
<dbReference type="PANTHER" id="PTHR17204:SF25">
    <property type="entry name" value="RRM DOMAIN-CONTAINING PROTEIN"/>
    <property type="match status" value="1"/>
</dbReference>
<dbReference type="EMBL" id="JADFTS010000002">
    <property type="protein sequence ID" value="KAF9623145.1"/>
    <property type="molecule type" value="Genomic_DNA"/>
</dbReference>
<dbReference type="GO" id="GO:0006397">
    <property type="term" value="P:mRNA processing"/>
    <property type="evidence" value="ECO:0007669"/>
    <property type="project" value="UniProtKB-KW"/>
</dbReference>
<evidence type="ECO:0000256" key="3">
    <source>
        <dbReference type="ARBA" id="ARBA00022737"/>
    </source>
</evidence>
<dbReference type="SUPFAM" id="SSF48452">
    <property type="entry name" value="TPR-like"/>
    <property type="match status" value="1"/>
</dbReference>